<organism evidence="1 2">
    <name type="scientific">Coffea canephora</name>
    <name type="common">Robusta coffee</name>
    <dbReference type="NCBI Taxonomy" id="49390"/>
    <lineage>
        <taxon>Eukaryota</taxon>
        <taxon>Viridiplantae</taxon>
        <taxon>Streptophyta</taxon>
        <taxon>Embryophyta</taxon>
        <taxon>Tracheophyta</taxon>
        <taxon>Spermatophyta</taxon>
        <taxon>Magnoliopsida</taxon>
        <taxon>eudicotyledons</taxon>
        <taxon>Gunneridae</taxon>
        <taxon>Pentapetalae</taxon>
        <taxon>asterids</taxon>
        <taxon>lamiids</taxon>
        <taxon>Gentianales</taxon>
        <taxon>Rubiaceae</taxon>
        <taxon>Ixoroideae</taxon>
        <taxon>Gardenieae complex</taxon>
        <taxon>Bertiereae - Coffeeae clade</taxon>
        <taxon>Coffeeae</taxon>
        <taxon>Coffea</taxon>
    </lineage>
</organism>
<dbReference type="EMBL" id="HG739103">
    <property type="protein sequence ID" value="CDP06183.1"/>
    <property type="molecule type" value="Genomic_DNA"/>
</dbReference>
<protein>
    <recommendedName>
        <fullName evidence="3">Ubiquitin-like protease family profile domain-containing protein</fullName>
    </recommendedName>
</protein>
<dbReference type="Proteomes" id="UP000295252">
    <property type="component" value="Chromosome VII"/>
</dbReference>
<evidence type="ECO:0008006" key="3">
    <source>
        <dbReference type="Google" id="ProtNLM"/>
    </source>
</evidence>
<keyword evidence="2" id="KW-1185">Reference proteome</keyword>
<name>A0A068UF21_COFCA</name>
<evidence type="ECO:0000313" key="1">
    <source>
        <dbReference type="EMBL" id="CDP06183.1"/>
    </source>
</evidence>
<dbReference type="AlphaFoldDB" id="A0A068UF21"/>
<dbReference type="InParanoid" id="A0A068UF21"/>
<accession>A0A068UF21</accession>
<sequence length="37" mass="4599">MHDIRVVPVWNLEEHCWLVCYFDFVECSVRSRRIFLT</sequence>
<proteinExistence type="predicted"/>
<reference evidence="2" key="1">
    <citation type="journal article" date="2014" name="Science">
        <title>The coffee genome provides insight into the convergent evolution of caffeine biosynthesis.</title>
        <authorList>
            <person name="Denoeud F."/>
            <person name="Carretero-Paulet L."/>
            <person name="Dereeper A."/>
            <person name="Droc G."/>
            <person name="Guyot R."/>
            <person name="Pietrella M."/>
            <person name="Zheng C."/>
            <person name="Alberti A."/>
            <person name="Anthony F."/>
            <person name="Aprea G."/>
            <person name="Aury J.M."/>
            <person name="Bento P."/>
            <person name="Bernard M."/>
            <person name="Bocs S."/>
            <person name="Campa C."/>
            <person name="Cenci A."/>
            <person name="Combes M.C."/>
            <person name="Crouzillat D."/>
            <person name="Da Silva C."/>
            <person name="Daddiego L."/>
            <person name="De Bellis F."/>
            <person name="Dussert S."/>
            <person name="Garsmeur O."/>
            <person name="Gayraud T."/>
            <person name="Guignon V."/>
            <person name="Jahn K."/>
            <person name="Jamilloux V."/>
            <person name="Joet T."/>
            <person name="Labadie K."/>
            <person name="Lan T."/>
            <person name="Leclercq J."/>
            <person name="Lepelley M."/>
            <person name="Leroy T."/>
            <person name="Li L.T."/>
            <person name="Librado P."/>
            <person name="Lopez L."/>
            <person name="Munoz A."/>
            <person name="Noel B."/>
            <person name="Pallavicini A."/>
            <person name="Perrotta G."/>
            <person name="Poncet V."/>
            <person name="Pot D."/>
            <person name="Priyono X."/>
            <person name="Rigoreau M."/>
            <person name="Rouard M."/>
            <person name="Rozas J."/>
            <person name="Tranchant-Dubreuil C."/>
            <person name="VanBuren R."/>
            <person name="Zhang Q."/>
            <person name="Andrade A.C."/>
            <person name="Argout X."/>
            <person name="Bertrand B."/>
            <person name="de Kochko A."/>
            <person name="Graziosi G."/>
            <person name="Henry R.J."/>
            <person name="Jayarama X."/>
            <person name="Ming R."/>
            <person name="Nagai C."/>
            <person name="Rounsley S."/>
            <person name="Sankoff D."/>
            <person name="Giuliano G."/>
            <person name="Albert V.A."/>
            <person name="Wincker P."/>
            <person name="Lashermes P."/>
        </authorList>
    </citation>
    <scope>NUCLEOTIDE SEQUENCE [LARGE SCALE GENOMIC DNA]</scope>
    <source>
        <strain evidence="2">cv. DH200-94</strain>
    </source>
</reference>
<gene>
    <name evidence="1" type="ORF">GSCOC_T00021589001</name>
</gene>
<evidence type="ECO:0000313" key="2">
    <source>
        <dbReference type="Proteomes" id="UP000295252"/>
    </source>
</evidence>
<dbReference type="Gramene" id="CDP06183">
    <property type="protein sequence ID" value="CDP06183"/>
    <property type="gene ID" value="GSCOC_T00021589001"/>
</dbReference>